<dbReference type="EMBL" id="MU843123">
    <property type="protein sequence ID" value="KAK2021237.1"/>
    <property type="molecule type" value="Genomic_DNA"/>
</dbReference>
<keyword evidence="1" id="KW-0732">Signal</keyword>
<dbReference type="Proteomes" id="UP001232148">
    <property type="component" value="Unassembled WGS sequence"/>
</dbReference>
<sequence length="75" mass="8194">MCLGLACLLACLLVCLSPAIVPPPITTGRYRSNRTFVSFPSWACVSSPICIALTHGRRLTRLDARSTSARKMQSR</sequence>
<evidence type="ECO:0000313" key="3">
    <source>
        <dbReference type="Proteomes" id="UP001232148"/>
    </source>
</evidence>
<gene>
    <name evidence="2" type="ORF">LX32DRAFT_646612</name>
</gene>
<evidence type="ECO:0000313" key="2">
    <source>
        <dbReference type="EMBL" id="KAK2021237.1"/>
    </source>
</evidence>
<feature type="signal peptide" evidence="1">
    <location>
        <begin position="1"/>
        <end position="19"/>
    </location>
</feature>
<organism evidence="2 3">
    <name type="scientific">Colletotrichum zoysiae</name>
    <dbReference type="NCBI Taxonomy" id="1216348"/>
    <lineage>
        <taxon>Eukaryota</taxon>
        <taxon>Fungi</taxon>
        <taxon>Dikarya</taxon>
        <taxon>Ascomycota</taxon>
        <taxon>Pezizomycotina</taxon>
        <taxon>Sordariomycetes</taxon>
        <taxon>Hypocreomycetidae</taxon>
        <taxon>Glomerellales</taxon>
        <taxon>Glomerellaceae</taxon>
        <taxon>Colletotrichum</taxon>
        <taxon>Colletotrichum graminicola species complex</taxon>
    </lineage>
</organism>
<feature type="chain" id="PRO_5042079144" description="Secreted protein" evidence="1">
    <location>
        <begin position="20"/>
        <end position="75"/>
    </location>
</feature>
<keyword evidence="3" id="KW-1185">Reference proteome</keyword>
<protein>
    <recommendedName>
        <fullName evidence="4">Secreted protein</fullName>
    </recommendedName>
</protein>
<evidence type="ECO:0008006" key="4">
    <source>
        <dbReference type="Google" id="ProtNLM"/>
    </source>
</evidence>
<reference evidence="2" key="1">
    <citation type="submission" date="2021-06" db="EMBL/GenBank/DDBJ databases">
        <title>Comparative genomics, transcriptomics and evolutionary studies reveal genomic signatures of adaptation to plant cell wall in hemibiotrophic fungi.</title>
        <authorList>
            <consortium name="DOE Joint Genome Institute"/>
            <person name="Baroncelli R."/>
            <person name="Diaz J.F."/>
            <person name="Benocci T."/>
            <person name="Peng M."/>
            <person name="Battaglia E."/>
            <person name="Haridas S."/>
            <person name="Andreopoulos W."/>
            <person name="Labutti K."/>
            <person name="Pangilinan J."/>
            <person name="Floch G.L."/>
            <person name="Makela M.R."/>
            <person name="Henrissat B."/>
            <person name="Grigoriev I.V."/>
            <person name="Crouch J.A."/>
            <person name="De Vries R.P."/>
            <person name="Sukno S.A."/>
            <person name="Thon M.R."/>
        </authorList>
    </citation>
    <scope>NUCLEOTIDE SEQUENCE</scope>
    <source>
        <strain evidence="2">MAFF235873</strain>
    </source>
</reference>
<evidence type="ECO:0000256" key="1">
    <source>
        <dbReference type="SAM" id="SignalP"/>
    </source>
</evidence>
<name>A0AAD9LUS2_9PEZI</name>
<dbReference type="AlphaFoldDB" id="A0AAD9LUS2"/>
<proteinExistence type="predicted"/>
<comment type="caution">
    <text evidence="2">The sequence shown here is derived from an EMBL/GenBank/DDBJ whole genome shotgun (WGS) entry which is preliminary data.</text>
</comment>
<accession>A0AAD9LUS2</accession>